<keyword evidence="2" id="KW-1133">Transmembrane helix</keyword>
<dbReference type="CDD" id="cd21739">
    <property type="entry name" value="NES2-NLS_ChREBP-like"/>
    <property type="match status" value="1"/>
</dbReference>
<name>W6UVW7_ECHGR</name>
<accession>W6UVW7</accession>
<dbReference type="Proteomes" id="UP000019149">
    <property type="component" value="Unassembled WGS sequence"/>
</dbReference>
<dbReference type="OrthoDB" id="6086776at2759"/>
<dbReference type="GeneID" id="36338409"/>
<keyword evidence="2" id="KW-0812">Transmembrane</keyword>
<dbReference type="CTD" id="36338409"/>
<dbReference type="STRING" id="6210.W6UVW7"/>
<organism evidence="3 4">
    <name type="scientific">Echinococcus granulosus</name>
    <name type="common">Hydatid tapeworm</name>
    <dbReference type="NCBI Taxonomy" id="6210"/>
    <lineage>
        <taxon>Eukaryota</taxon>
        <taxon>Metazoa</taxon>
        <taxon>Spiralia</taxon>
        <taxon>Lophotrochozoa</taxon>
        <taxon>Platyhelminthes</taxon>
        <taxon>Cestoda</taxon>
        <taxon>Eucestoda</taxon>
        <taxon>Cyclophyllidea</taxon>
        <taxon>Taeniidae</taxon>
        <taxon>Echinococcus</taxon>
        <taxon>Echinococcus granulosus group</taxon>
    </lineage>
</organism>
<sequence>MLYSENINKNCDSTIQKKKTKSQASYTTSIRLNRIETPLEAIEKRRVLYMLDTKKRFSIVRELFLESIKWCHKSCMQPIVLCSCGEPLNSAKMDASNLIVEIDLEIPTLVHAPFVQLAFMRSLLTFLKMSAFFVYDYPSSAKMHETEKHSEIKSGQFMISKLDDSDSEKGESESHEELESSSSDRNSGIPAFDTLQSLFKSLSLAYVETVTSPRWSHFRGAGFALKQKVRLNNIIWREYHMQFLTSCNLRIILFLKVYPQPPCDQINCEILVILIIYLFGFDSKSLFVYQMSKAWRSSSHECDAVEERGYQSYKQTYFIKTEIHLGLLGGLIFQLHWCFVFLLVVFVLSDQLIQRFTDQKSVALMTKISQICFILERLSDKHFPWIGS</sequence>
<dbReference type="KEGG" id="egl:EGR_02694"/>
<proteinExistence type="predicted"/>
<dbReference type="EMBL" id="APAU02000012">
    <property type="protein sequence ID" value="EUB62562.1"/>
    <property type="molecule type" value="Genomic_DNA"/>
</dbReference>
<comment type="caution">
    <text evidence="3">The sequence shown here is derived from an EMBL/GenBank/DDBJ whole genome shotgun (WGS) entry which is preliminary data.</text>
</comment>
<feature type="transmembrane region" description="Helical" evidence="2">
    <location>
        <begin position="325"/>
        <end position="348"/>
    </location>
</feature>
<evidence type="ECO:0000256" key="1">
    <source>
        <dbReference type="SAM" id="MobiDB-lite"/>
    </source>
</evidence>
<gene>
    <name evidence="3" type="ORF">EGR_02694</name>
</gene>
<evidence type="ECO:0000313" key="4">
    <source>
        <dbReference type="Proteomes" id="UP000019149"/>
    </source>
</evidence>
<keyword evidence="4" id="KW-1185">Reference proteome</keyword>
<evidence type="ECO:0000256" key="2">
    <source>
        <dbReference type="SAM" id="Phobius"/>
    </source>
</evidence>
<protein>
    <submittedName>
        <fullName evidence="3">Williams-Beuren syndrome chromosomal region 14 protein</fullName>
    </submittedName>
</protein>
<keyword evidence="2" id="KW-0472">Membrane</keyword>
<evidence type="ECO:0000313" key="3">
    <source>
        <dbReference type="EMBL" id="EUB62562.1"/>
    </source>
</evidence>
<reference evidence="3 4" key="1">
    <citation type="journal article" date="2013" name="Nat. Genet.">
        <title>The genome of the hydatid tapeworm Echinococcus granulosus.</title>
        <authorList>
            <person name="Zheng H."/>
            <person name="Zhang W."/>
            <person name="Zhang L."/>
            <person name="Zhang Z."/>
            <person name="Li J."/>
            <person name="Lu G."/>
            <person name="Zhu Y."/>
            <person name="Wang Y."/>
            <person name="Huang Y."/>
            <person name="Liu J."/>
            <person name="Kang H."/>
            <person name="Chen J."/>
            <person name="Wang L."/>
            <person name="Chen A."/>
            <person name="Yu S."/>
            <person name="Gao Z."/>
            <person name="Jin L."/>
            <person name="Gu W."/>
            <person name="Wang Z."/>
            <person name="Zhao L."/>
            <person name="Shi B."/>
            <person name="Wen H."/>
            <person name="Lin R."/>
            <person name="Jones M.K."/>
            <person name="Brejova B."/>
            <person name="Vinar T."/>
            <person name="Zhao G."/>
            <person name="McManus D.P."/>
            <person name="Chen Z."/>
            <person name="Zhou Y."/>
            <person name="Wang S."/>
        </authorList>
    </citation>
    <scope>NUCLEOTIDE SEQUENCE [LARGE SCALE GENOMIC DNA]</scope>
</reference>
<dbReference type="RefSeq" id="XP_024353758.1">
    <property type="nucleotide sequence ID" value="XM_024491943.1"/>
</dbReference>
<dbReference type="AlphaFoldDB" id="W6UVW7"/>
<feature type="compositionally biased region" description="Basic and acidic residues" evidence="1">
    <location>
        <begin position="163"/>
        <end position="178"/>
    </location>
</feature>
<feature type="region of interest" description="Disordered" evidence="1">
    <location>
        <begin position="163"/>
        <end position="188"/>
    </location>
</feature>